<keyword evidence="1" id="KW-0812">Transmembrane</keyword>
<dbReference type="InterPro" id="IPR046088">
    <property type="entry name" value="DUF6106"/>
</dbReference>
<dbReference type="Pfam" id="PF19601">
    <property type="entry name" value="DUF6106"/>
    <property type="match status" value="1"/>
</dbReference>
<dbReference type="AlphaFoldDB" id="A0AAE3AUL9"/>
<dbReference type="Proteomes" id="UP001199355">
    <property type="component" value="Unassembled WGS sequence"/>
</dbReference>
<keyword evidence="3" id="KW-1185">Reference proteome</keyword>
<protein>
    <submittedName>
        <fullName evidence="2">DUF6106 family protein</fullName>
    </submittedName>
</protein>
<dbReference type="EMBL" id="JAJEQF010000024">
    <property type="protein sequence ID" value="MCC2167969.1"/>
    <property type="molecule type" value="Genomic_DNA"/>
</dbReference>
<evidence type="ECO:0000313" key="3">
    <source>
        <dbReference type="Proteomes" id="UP001199355"/>
    </source>
</evidence>
<keyword evidence="1" id="KW-0472">Membrane</keyword>
<evidence type="ECO:0000313" key="2">
    <source>
        <dbReference type="EMBL" id="MCC2167969.1"/>
    </source>
</evidence>
<sequence>MNESYVECLVAKKPSSGMKALKVFLIVLAVIFFLLSMLNALMWLGVAAAGIGAYFTSLNASVEFEYLYVDKEISVDKILNKTKRKRGEKFETERMEIFAPINSWHLDNMKNRQLKVTDYSSGVAGQPDRRYVMIYSGDRKIIFEPSEAMVKALQSVAPRKVFFD</sequence>
<evidence type="ECO:0000256" key="1">
    <source>
        <dbReference type="SAM" id="Phobius"/>
    </source>
</evidence>
<gene>
    <name evidence="2" type="ORF">LKD45_09730</name>
</gene>
<keyword evidence="1" id="KW-1133">Transmembrane helix</keyword>
<dbReference type="RefSeq" id="WP_308728413.1">
    <property type="nucleotide sequence ID" value="NZ_JAJEQF010000024.1"/>
</dbReference>
<accession>A0AAE3AUL9</accession>
<organism evidence="2 3">
    <name type="scientific">Gallintestinimicrobium propionicum</name>
    <dbReference type="NCBI Taxonomy" id="2981770"/>
    <lineage>
        <taxon>Bacteria</taxon>
        <taxon>Bacillati</taxon>
        <taxon>Bacillota</taxon>
        <taxon>Clostridia</taxon>
        <taxon>Lachnospirales</taxon>
        <taxon>Lachnospiraceae</taxon>
        <taxon>Gallintestinimicrobium</taxon>
    </lineage>
</organism>
<comment type="caution">
    <text evidence="2">The sequence shown here is derived from an EMBL/GenBank/DDBJ whole genome shotgun (WGS) entry which is preliminary data.</text>
</comment>
<name>A0AAE3AUL9_9FIRM</name>
<feature type="transmembrane region" description="Helical" evidence="1">
    <location>
        <begin position="23"/>
        <end position="55"/>
    </location>
</feature>
<reference evidence="2 3" key="1">
    <citation type="submission" date="2021-10" db="EMBL/GenBank/DDBJ databases">
        <title>Anaerobic single-cell dispensing facilitates the cultivation of human gut bacteria.</title>
        <authorList>
            <person name="Afrizal A."/>
        </authorList>
    </citation>
    <scope>NUCLEOTIDE SEQUENCE [LARGE SCALE GENOMIC DNA]</scope>
    <source>
        <strain evidence="2 3">CLA-AA-H244</strain>
    </source>
</reference>
<proteinExistence type="predicted"/>